<protein>
    <recommendedName>
        <fullName evidence="4">STI1/HOP DP domain-containing protein</fullName>
    </recommendedName>
</protein>
<dbReference type="Gene3D" id="1.10.260.100">
    <property type="match status" value="2"/>
</dbReference>
<evidence type="ECO:0008006" key="4">
    <source>
        <dbReference type="Google" id="ProtNLM"/>
    </source>
</evidence>
<feature type="compositionally biased region" description="Basic and acidic residues" evidence="1">
    <location>
        <begin position="95"/>
        <end position="106"/>
    </location>
</feature>
<keyword evidence="3" id="KW-1185">Reference proteome</keyword>
<feature type="region of interest" description="Disordered" evidence="1">
    <location>
        <begin position="308"/>
        <end position="342"/>
    </location>
</feature>
<feature type="region of interest" description="Disordered" evidence="1">
    <location>
        <begin position="18"/>
        <end position="155"/>
    </location>
</feature>
<dbReference type="EMBL" id="JALLPJ020000175">
    <property type="protein sequence ID" value="KAL3799831.1"/>
    <property type="molecule type" value="Genomic_DNA"/>
</dbReference>
<evidence type="ECO:0000313" key="3">
    <source>
        <dbReference type="Proteomes" id="UP001530400"/>
    </source>
</evidence>
<feature type="compositionally biased region" description="Polar residues" evidence="1">
    <location>
        <begin position="67"/>
        <end position="83"/>
    </location>
</feature>
<gene>
    <name evidence="2" type="ORF">ACHAWO_009952</name>
</gene>
<proteinExistence type="predicted"/>
<dbReference type="AlphaFoldDB" id="A0ABD3QJ32"/>
<evidence type="ECO:0000256" key="1">
    <source>
        <dbReference type="SAM" id="MobiDB-lite"/>
    </source>
</evidence>
<feature type="compositionally biased region" description="Basic residues" evidence="1">
    <location>
        <begin position="129"/>
        <end position="140"/>
    </location>
</feature>
<evidence type="ECO:0000313" key="2">
    <source>
        <dbReference type="EMBL" id="KAL3799831.1"/>
    </source>
</evidence>
<organism evidence="2 3">
    <name type="scientific">Cyclotella atomus</name>
    <dbReference type="NCBI Taxonomy" id="382360"/>
    <lineage>
        <taxon>Eukaryota</taxon>
        <taxon>Sar</taxon>
        <taxon>Stramenopiles</taxon>
        <taxon>Ochrophyta</taxon>
        <taxon>Bacillariophyta</taxon>
        <taxon>Coscinodiscophyceae</taxon>
        <taxon>Thalassiosirophycidae</taxon>
        <taxon>Stephanodiscales</taxon>
        <taxon>Stephanodiscaceae</taxon>
        <taxon>Cyclotella</taxon>
    </lineage>
</organism>
<dbReference type="Proteomes" id="UP001530400">
    <property type="component" value="Unassembled WGS sequence"/>
</dbReference>
<feature type="compositionally biased region" description="Polar residues" evidence="1">
    <location>
        <begin position="324"/>
        <end position="338"/>
    </location>
</feature>
<comment type="caution">
    <text evidence="2">The sequence shown here is derived from an EMBL/GenBank/DDBJ whole genome shotgun (WGS) entry which is preliminary data.</text>
</comment>
<reference evidence="2 3" key="1">
    <citation type="submission" date="2024-10" db="EMBL/GenBank/DDBJ databases">
        <title>Updated reference genomes for cyclostephanoid diatoms.</title>
        <authorList>
            <person name="Roberts W.R."/>
            <person name="Alverson A.J."/>
        </authorList>
    </citation>
    <scope>NUCLEOTIDE SEQUENCE [LARGE SCALE GENOMIC DNA]</scope>
    <source>
        <strain evidence="2 3">AJA010-31</strain>
    </source>
</reference>
<sequence>MTTSDLNSRLQEMLRLNISGTDASASSSSTRKPLVEVVDSSAQTAGDDDVPPPLFCSDGVPSFKPQPVSSAKPSNKAASTMSLAEQMMSDANAAAREKTKEEDSKRQQNASKATFGVKKGFLNGTPKSSKNKKSGKKKPSAKVESQKQSDHSLNSTENNLIYELDSEGNMIPIQQQSTSQDSSTSIFMEAQHAMASHLASNTEWATPDLLQTIAKHPKLVPGMSNPKFTAALKQMQSNPKETLKKLQQDEPEILELINEFCSVVGEHFFRLGEEQEKMTGSAKNNGSASMADEKVRELGVLEKETMMKHKSAMNQETKDRSSQRHTTVPGNDTSQNAAASDEQVASILSNDELRSILLDTKMQQIMQECSTQCGKLQYYMRHEEYGPKLRRLIEVGLLRVS</sequence>
<accession>A0ABD3QJ32</accession>
<name>A0ABD3QJ32_9STRA</name>